<dbReference type="Proteomes" id="UP000638353">
    <property type="component" value="Unassembled WGS sequence"/>
</dbReference>
<comment type="caution">
    <text evidence="8">The sequence shown here is derived from an EMBL/GenBank/DDBJ whole genome shotgun (WGS) entry which is preliminary data.</text>
</comment>
<keyword evidence="3" id="KW-0805">Transcription regulation</keyword>
<dbReference type="Pfam" id="PF00392">
    <property type="entry name" value="GntR"/>
    <property type="match status" value="1"/>
</dbReference>
<sequence>MPDSWATYRAELGKDLHLDLSIPGSTPDAAYGSTSDATLGSASGSAPGSGSGSGSAPGSGSGSGSAPGSGSGSGSAPGSGPGSAPGSTSDAAPGSAFGLRTRLRDALREAARTGRLAPGTRLPSSRSLAADLGIARNTVADAYAELVAEGWLTARQGSGTRIAERARPTPRKQPSPGPRPPARTTPTHSLMPGAPDLSTFPRADWLKASRKALTAAPHDAFGYGDPRGRIELRTVLAEYLARARGVHADPERLVIRSGYVNALTFLAGALRRRSPTTKAVATESYGLPFHRACFTAAGLRTPALGLDELGSRTGELTGLSGAGAALLTAAHQFPTGVALHPDRRAAAVDWARSTGGLILEDDYDGEFRYDRQPVGALQGLDPDRVVYLGTTSKALAPGLRLSWAVLTPDLLPFLSPYDNTSSALEQLTLAEFISSGAYDRHIRAKRLRYRRRRDELVSALATHAPHVRISGIAAGLHAILELPEGTERAVLRAAHWQGLALEGLSTYRHPEAPAPPHDGLLIGYATPTDSAWPGTLNALIRAL</sequence>
<keyword evidence="2" id="KW-0663">Pyridoxal phosphate</keyword>
<evidence type="ECO:0000313" key="9">
    <source>
        <dbReference type="Proteomes" id="UP000638353"/>
    </source>
</evidence>
<dbReference type="CDD" id="cd00609">
    <property type="entry name" value="AAT_like"/>
    <property type="match status" value="1"/>
</dbReference>
<dbReference type="InterPro" id="IPR036390">
    <property type="entry name" value="WH_DNA-bd_sf"/>
</dbReference>
<dbReference type="InterPro" id="IPR000524">
    <property type="entry name" value="Tscrpt_reg_HTH_GntR"/>
</dbReference>
<dbReference type="Pfam" id="PF00155">
    <property type="entry name" value="Aminotran_1_2"/>
    <property type="match status" value="1"/>
</dbReference>
<proteinExistence type="inferred from homology"/>
<evidence type="ECO:0000256" key="2">
    <source>
        <dbReference type="ARBA" id="ARBA00022898"/>
    </source>
</evidence>
<name>A0A919C7E3_9ACTN</name>
<reference evidence="8" key="1">
    <citation type="journal article" date="2014" name="Int. J. Syst. Evol. Microbiol.">
        <title>Complete genome sequence of Corynebacterium casei LMG S-19264T (=DSM 44701T), isolated from a smear-ripened cheese.</title>
        <authorList>
            <consortium name="US DOE Joint Genome Institute (JGI-PGF)"/>
            <person name="Walter F."/>
            <person name="Albersmeier A."/>
            <person name="Kalinowski J."/>
            <person name="Ruckert C."/>
        </authorList>
    </citation>
    <scope>NUCLEOTIDE SEQUENCE</scope>
    <source>
        <strain evidence="8">JCM 4637</strain>
    </source>
</reference>
<dbReference type="GO" id="GO:0030170">
    <property type="term" value="F:pyridoxal phosphate binding"/>
    <property type="evidence" value="ECO:0007669"/>
    <property type="project" value="InterPro"/>
</dbReference>
<feature type="domain" description="HTH gntR-type" evidence="7">
    <location>
        <begin position="97"/>
        <end position="165"/>
    </location>
</feature>
<dbReference type="Gene3D" id="3.40.640.10">
    <property type="entry name" value="Type I PLP-dependent aspartate aminotransferase-like (Major domain)"/>
    <property type="match status" value="1"/>
</dbReference>
<keyword evidence="5" id="KW-0804">Transcription</keyword>
<gene>
    <name evidence="8" type="ORF">GCM10010334_05010</name>
</gene>
<evidence type="ECO:0000313" key="8">
    <source>
        <dbReference type="EMBL" id="GHC79076.1"/>
    </source>
</evidence>
<dbReference type="PRINTS" id="PR00035">
    <property type="entry name" value="HTHGNTR"/>
</dbReference>
<accession>A0A919C7E3</accession>
<organism evidence="8 9">
    <name type="scientific">Streptomyces finlayi</name>
    <dbReference type="NCBI Taxonomy" id="67296"/>
    <lineage>
        <taxon>Bacteria</taxon>
        <taxon>Bacillati</taxon>
        <taxon>Actinomycetota</taxon>
        <taxon>Actinomycetes</taxon>
        <taxon>Kitasatosporales</taxon>
        <taxon>Streptomycetaceae</taxon>
        <taxon>Streptomyces</taxon>
    </lineage>
</organism>
<evidence type="ECO:0000256" key="4">
    <source>
        <dbReference type="ARBA" id="ARBA00023125"/>
    </source>
</evidence>
<dbReference type="InterPro" id="IPR015421">
    <property type="entry name" value="PyrdxlP-dep_Trfase_major"/>
</dbReference>
<dbReference type="InterPro" id="IPR015424">
    <property type="entry name" value="PyrdxlP-dep_Trfase"/>
</dbReference>
<dbReference type="GO" id="GO:0003700">
    <property type="term" value="F:DNA-binding transcription factor activity"/>
    <property type="evidence" value="ECO:0007669"/>
    <property type="project" value="InterPro"/>
</dbReference>
<dbReference type="SMART" id="SM00345">
    <property type="entry name" value="HTH_GNTR"/>
    <property type="match status" value="1"/>
</dbReference>
<dbReference type="PROSITE" id="PS50949">
    <property type="entry name" value="HTH_GNTR"/>
    <property type="match status" value="1"/>
</dbReference>
<evidence type="ECO:0000256" key="1">
    <source>
        <dbReference type="ARBA" id="ARBA00005384"/>
    </source>
</evidence>
<keyword evidence="4" id="KW-0238">DNA-binding</keyword>
<feature type="compositionally biased region" description="Gly residues" evidence="6">
    <location>
        <begin position="47"/>
        <end position="83"/>
    </location>
</feature>
<dbReference type="InterPro" id="IPR004839">
    <property type="entry name" value="Aminotransferase_I/II_large"/>
</dbReference>
<dbReference type="InterPro" id="IPR036388">
    <property type="entry name" value="WH-like_DNA-bd_sf"/>
</dbReference>
<evidence type="ECO:0000256" key="3">
    <source>
        <dbReference type="ARBA" id="ARBA00023015"/>
    </source>
</evidence>
<dbReference type="InterPro" id="IPR051446">
    <property type="entry name" value="HTH_trans_reg/aminotransferase"/>
</dbReference>
<dbReference type="RefSeq" id="WP_189820985.1">
    <property type="nucleotide sequence ID" value="NZ_BMVC01000001.1"/>
</dbReference>
<dbReference type="AlphaFoldDB" id="A0A919C7E3"/>
<feature type="compositionally biased region" description="Pro residues" evidence="6">
    <location>
        <begin position="171"/>
        <end position="183"/>
    </location>
</feature>
<dbReference type="SUPFAM" id="SSF46785">
    <property type="entry name" value="Winged helix' DNA-binding domain"/>
    <property type="match status" value="1"/>
</dbReference>
<dbReference type="Gene3D" id="1.10.10.10">
    <property type="entry name" value="Winged helix-like DNA-binding domain superfamily/Winged helix DNA-binding domain"/>
    <property type="match status" value="1"/>
</dbReference>
<dbReference type="GO" id="GO:0003677">
    <property type="term" value="F:DNA binding"/>
    <property type="evidence" value="ECO:0007669"/>
    <property type="project" value="UniProtKB-KW"/>
</dbReference>
<feature type="region of interest" description="Disordered" evidence="6">
    <location>
        <begin position="158"/>
        <end position="196"/>
    </location>
</feature>
<evidence type="ECO:0000259" key="7">
    <source>
        <dbReference type="PROSITE" id="PS50949"/>
    </source>
</evidence>
<comment type="similarity">
    <text evidence="1">In the C-terminal section; belongs to the class-I pyridoxal-phosphate-dependent aminotransferase family.</text>
</comment>
<evidence type="ECO:0000256" key="6">
    <source>
        <dbReference type="SAM" id="MobiDB-lite"/>
    </source>
</evidence>
<feature type="region of interest" description="Disordered" evidence="6">
    <location>
        <begin position="18"/>
        <end position="95"/>
    </location>
</feature>
<dbReference type="PANTHER" id="PTHR46577">
    <property type="entry name" value="HTH-TYPE TRANSCRIPTIONAL REGULATORY PROTEIN GABR"/>
    <property type="match status" value="1"/>
</dbReference>
<dbReference type="EMBL" id="BMVC01000001">
    <property type="protein sequence ID" value="GHC79076.1"/>
    <property type="molecule type" value="Genomic_DNA"/>
</dbReference>
<dbReference type="CDD" id="cd07377">
    <property type="entry name" value="WHTH_GntR"/>
    <property type="match status" value="1"/>
</dbReference>
<dbReference type="SUPFAM" id="SSF53383">
    <property type="entry name" value="PLP-dependent transferases"/>
    <property type="match status" value="1"/>
</dbReference>
<dbReference type="PANTHER" id="PTHR46577:SF1">
    <property type="entry name" value="HTH-TYPE TRANSCRIPTIONAL REGULATORY PROTEIN GABR"/>
    <property type="match status" value="1"/>
</dbReference>
<reference evidence="8" key="2">
    <citation type="submission" date="2020-09" db="EMBL/GenBank/DDBJ databases">
        <authorList>
            <person name="Sun Q."/>
            <person name="Ohkuma M."/>
        </authorList>
    </citation>
    <scope>NUCLEOTIDE SEQUENCE</scope>
    <source>
        <strain evidence="8">JCM 4637</strain>
    </source>
</reference>
<protein>
    <submittedName>
        <fullName evidence="8">GntR family transcriptional regulator</fullName>
    </submittedName>
</protein>
<feature type="compositionally biased region" description="Low complexity" evidence="6">
    <location>
        <begin position="84"/>
        <end position="95"/>
    </location>
</feature>
<evidence type="ECO:0000256" key="5">
    <source>
        <dbReference type="ARBA" id="ARBA00023163"/>
    </source>
</evidence>